<dbReference type="OrthoDB" id="10267127at2759"/>
<reference evidence="3 4" key="1">
    <citation type="submission" date="2017-06" db="EMBL/GenBank/DDBJ databases">
        <title>Comparative genomic analysis of Ambrosia Fusariam Clade fungi.</title>
        <authorList>
            <person name="Stajich J.E."/>
            <person name="Carrillo J."/>
            <person name="Kijimoto T."/>
            <person name="Eskalen A."/>
            <person name="O'Donnell K."/>
            <person name="Kasson M."/>
        </authorList>
    </citation>
    <scope>NUCLEOTIDE SEQUENCE [LARGE SCALE GENOMIC DNA]</scope>
    <source>
        <strain evidence="3">UCR3666</strain>
    </source>
</reference>
<accession>A0A3M2RUD5</accession>
<feature type="domain" description="Calcineurin-like phosphoesterase" evidence="2">
    <location>
        <begin position="46"/>
        <end position="250"/>
    </location>
</feature>
<dbReference type="STRING" id="2010991.A0A3M2RUD5"/>
<dbReference type="InterPro" id="IPR050126">
    <property type="entry name" value="Ap4A_hydrolase"/>
</dbReference>
<dbReference type="Gene3D" id="3.60.21.10">
    <property type="match status" value="1"/>
</dbReference>
<dbReference type="Proteomes" id="UP000277212">
    <property type="component" value="Unassembled WGS sequence"/>
</dbReference>
<feature type="region of interest" description="Disordered" evidence="1">
    <location>
        <begin position="125"/>
        <end position="164"/>
    </location>
</feature>
<name>A0A3M2RUD5_9HYPO</name>
<evidence type="ECO:0000313" key="3">
    <source>
        <dbReference type="EMBL" id="RMJ08917.1"/>
    </source>
</evidence>
<dbReference type="CDD" id="cd00144">
    <property type="entry name" value="MPP_PPP_family"/>
    <property type="match status" value="1"/>
</dbReference>
<feature type="compositionally biased region" description="Basic and acidic residues" evidence="1">
    <location>
        <begin position="147"/>
        <end position="164"/>
    </location>
</feature>
<dbReference type="Pfam" id="PF00149">
    <property type="entry name" value="Metallophos"/>
    <property type="match status" value="1"/>
</dbReference>
<dbReference type="EMBL" id="NKUJ01000264">
    <property type="protein sequence ID" value="RMJ08917.1"/>
    <property type="molecule type" value="Genomic_DNA"/>
</dbReference>
<dbReference type="SUPFAM" id="SSF56300">
    <property type="entry name" value="Metallo-dependent phosphatases"/>
    <property type="match status" value="1"/>
</dbReference>
<sequence length="408" mass="44847">MDHPTGVAHSEANHVPSWHLISRVVVDLDATYIPSGGPEDESQAKRLIIVGDVHGHLSELKKLLEKVKFDRSNGDHLIFVGDLVNKGPDSAGVVQLAMDLGASAVRGNNEDRVLAAHAALKRDPNLKIQTKKPVEESTSTEKATSPAKEEITPEPHDPQSLKRYSADKDFTTVASLTEEQISWLSSLPLILRIPLKGGVAPPWNAGTLLITHAGLVPHLPLEEQDHWAVMNMRGLVYPEPDADVDDIRADVVKGVRSRIRRQIALLETTDEAIKAKWAQLDESLNEGRGYSGHYRDGLVGWPLESREGDWWCVAWSRAQNAIEAPEERSIVVYGHDAKVGLQVEPEMDIQVKKTEGGEMIKGQRYAFGLDSGCVYGNQLSAMVVERNSSGGLSHSIVQVDCVKEDKEE</sequence>
<organism evidence="3 4">
    <name type="scientific">Fusarium kuroshium</name>
    <dbReference type="NCBI Taxonomy" id="2010991"/>
    <lineage>
        <taxon>Eukaryota</taxon>
        <taxon>Fungi</taxon>
        <taxon>Dikarya</taxon>
        <taxon>Ascomycota</taxon>
        <taxon>Pezizomycotina</taxon>
        <taxon>Sordariomycetes</taxon>
        <taxon>Hypocreomycetidae</taxon>
        <taxon>Hypocreales</taxon>
        <taxon>Nectriaceae</taxon>
        <taxon>Fusarium</taxon>
        <taxon>Fusarium solani species complex</taxon>
    </lineage>
</organism>
<dbReference type="GO" id="GO:0000298">
    <property type="term" value="F:endopolyphosphatase activity"/>
    <property type="evidence" value="ECO:0007669"/>
    <property type="project" value="TreeGrafter"/>
</dbReference>
<protein>
    <recommendedName>
        <fullName evidence="2">Calcineurin-like phosphoesterase domain-containing protein</fullName>
    </recommendedName>
</protein>
<dbReference type="InterPro" id="IPR004843">
    <property type="entry name" value="Calcineurin-like_PHP"/>
</dbReference>
<evidence type="ECO:0000259" key="2">
    <source>
        <dbReference type="Pfam" id="PF00149"/>
    </source>
</evidence>
<dbReference type="PANTHER" id="PTHR42850:SF4">
    <property type="entry name" value="ZINC-DEPENDENT ENDOPOLYPHOSPHATASE"/>
    <property type="match status" value="1"/>
</dbReference>
<dbReference type="GO" id="GO:0005737">
    <property type="term" value="C:cytoplasm"/>
    <property type="evidence" value="ECO:0007669"/>
    <property type="project" value="TreeGrafter"/>
</dbReference>
<evidence type="ECO:0000256" key="1">
    <source>
        <dbReference type="SAM" id="MobiDB-lite"/>
    </source>
</evidence>
<proteinExistence type="predicted"/>
<gene>
    <name evidence="3" type="ORF">CDV36_011448</name>
</gene>
<dbReference type="GO" id="GO:0006798">
    <property type="term" value="P:polyphosphate catabolic process"/>
    <property type="evidence" value="ECO:0007669"/>
    <property type="project" value="TreeGrafter"/>
</dbReference>
<comment type="caution">
    <text evidence="3">The sequence shown here is derived from an EMBL/GenBank/DDBJ whole genome shotgun (WGS) entry which is preliminary data.</text>
</comment>
<dbReference type="AlphaFoldDB" id="A0A3M2RUD5"/>
<dbReference type="GO" id="GO:0016791">
    <property type="term" value="F:phosphatase activity"/>
    <property type="evidence" value="ECO:0007669"/>
    <property type="project" value="TreeGrafter"/>
</dbReference>
<dbReference type="PANTHER" id="PTHR42850">
    <property type="entry name" value="METALLOPHOSPHOESTERASE"/>
    <property type="match status" value="1"/>
</dbReference>
<evidence type="ECO:0000313" key="4">
    <source>
        <dbReference type="Proteomes" id="UP000277212"/>
    </source>
</evidence>
<keyword evidence="4" id="KW-1185">Reference proteome</keyword>
<dbReference type="InterPro" id="IPR029052">
    <property type="entry name" value="Metallo-depent_PP-like"/>
</dbReference>